<dbReference type="eggNOG" id="KOG3291">
    <property type="taxonomic scope" value="Eukaryota"/>
</dbReference>
<dbReference type="InterPro" id="IPR020606">
    <property type="entry name" value="Ribosomal_uS7_CS"/>
</dbReference>
<accession>A0A1X7UM38</accession>
<evidence type="ECO:0000256" key="1">
    <source>
        <dbReference type="ARBA" id="ARBA00007151"/>
    </source>
</evidence>
<dbReference type="InterPro" id="IPR000235">
    <property type="entry name" value="Ribosomal_uS7"/>
</dbReference>
<evidence type="ECO:0000256" key="3">
    <source>
        <dbReference type="ARBA" id="ARBA00023274"/>
    </source>
</evidence>
<feature type="domain" description="Small ribosomal subunit protein uS7" evidence="5">
    <location>
        <begin position="50"/>
        <end position="206"/>
    </location>
</feature>
<keyword evidence="2 4" id="KW-0689">Ribosomal protein</keyword>
<proteinExistence type="inferred from homology"/>
<dbReference type="SUPFAM" id="SSF47973">
    <property type="entry name" value="Ribosomal protein S7"/>
    <property type="match status" value="1"/>
</dbReference>
<dbReference type="FunFam" id="1.10.455.10:FF:000002">
    <property type="entry name" value="40S ribosomal protein S5"/>
    <property type="match status" value="1"/>
</dbReference>
<dbReference type="NCBIfam" id="NF003106">
    <property type="entry name" value="PRK04027.1"/>
    <property type="match status" value="1"/>
</dbReference>
<evidence type="ECO:0000256" key="2">
    <source>
        <dbReference type="ARBA" id="ARBA00022980"/>
    </source>
</evidence>
<dbReference type="InterPro" id="IPR036823">
    <property type="entry name" value="Ribosomal_uS7_dom_sf"/>
</dbReference>
<dbReference type="AlphaFoldDB" id="A0A1X7UM38"/>
<reference evidence="7" key="1">
    <citation type="journal article" date="2010" name="Nature">
        <title>The Amphimedon queenslandica genome and the evolution of animal complexity.</title>
        <authorList>
            <person name="Srivastava M."/>
            <person name="Simakov O."/>
            <person name="Chapman J."/>
            <person name="Fahey B."/>
            <person name="Gauthier M.E."/>
            <person name="Mitros T."/>
            <person name="Richards G.S."/>
            <person name="Conaco C."/>
            <person name="Dacre M."/>
            <person name="Hellsten U."/>
            <person name="Larroux C."/>
            <person name="Putnam N.H."/>
            <person name="Stanke M."/>
            <person name="Adamska M."/>
            <person name="Darling A."/>
            <person name="Degnan S.M."/>
            <person name="Oakley T.H."/>
            <person name="Plachetzki D.C."/>
            <person name="Zhai Y."/>
            <person name="Adamski M."/>
            <person name="Calcino A."/>
            <person name="Cummins S.F."/>
            <person name="Goodstein D.M."/>
            <person name="Harris C."/>
            <person name="Jackson D.J."/>
            <person name="Leys S.P."/>
            <person name="Shu S."/>
            <person name="Woodcroft B.J."/>
            <person name="Vervoort M."/>
            <person name="Kosik K.S."/>
            <person name="Manning G."/>
            <person name="Degnan B.M."/>
            <person name="Rokhsar D.S."/>
        </authorList>
    </citation>
    <scope>NUCLEOTIDE SEQUENCE [LARGE SCALE GENOMIC DNA]</scope>
</reference>
<reference evidence="6" key="2">
    <citation type="submission" date="2017-05" db="UniProtKB">
        <authorList>
            <consortium name="EnsemblMetazoa"/>
        </authorList>
    </citation>
    <scope>IDENTIFICATION</scope>
</reference>
<dbReference type="EnsemblMetazoa" id="XM_019997736.1">
    <property type="protein sequence ID" value="XP_019853295.1"/>
    <property type="gene ID" value="LOC100632077"/>
</dbReference>
<dbReference type="InParanoid" id="A0A1X7UM38"/>
<dbReference type="NCBIfam" id="TIGR01028">
    <property type="entry name" value="uS7_euk_arch"/>
    <property type="match status" value="1"/>
</dbReference>
<evidence type="ECO:0000256" key="4">
    <source>
        <dbReference type="RuleBase" id="RU003619"/>
    </source>
</evidence>
<dbReference type="GO" id="GO:0015935">
    <property type="term" value="C:small ribosomal subunit"/>
    <property type="evidence" value="ECO:0007669"/>
    <property type="project" value="InterPro"/>
</dbReference>
<evidence type="ECO:0000313" key="7">
    <source>
        <dbReference type="Proteomes" id="UP000007879"/>
    </source>
</evidence>
<dbReference type="STRING" id="400682.A0A1X7UM38"/>
<dbReference type="PANTHER" id="PTHR11205">
    <property type="entry name" value="RIBOSOMAL PROTEIN S7"/>
    <property type="match status" value="1"/>
</dbReference>
<evidence type="ECO:0000259" key="5">
    <source>
        <dbReference type="Pfam" id="PF00177"/>
    </source>
</evidence>
<dbReference type="PROSITE" id="PS00052">
    <property type="entry name" value="RIBOSOMAL_S7"/>
    <property type="match status" value="1"/>
</dbReference>
<dbReference type="InterPro" id="IPR005716">
    <property type="entry name" value="Ribosomal_uS7_euk/arc"/>
</dbReference>
<dbReference type="CDD" id="cd14867">
    <property type="entry name" value="uS7_Eukaryote"/>
    <property type="match status" value="1"/>
</dbReference>
<dbReference type="Gene3D" id="1.10.455.10">
    <property type="entry name" value="Ribosomal protein S7 domain"/>
    <property type="match status" value="1"/>
</dbReference>
<sequence>MEEDSWDTEAAVEPPAVEVKLFGRWNPDEVQVGDISLQDYICIKDKGAVFLPHTAGRYAMKRFRKAQCPIVERIVTSLMMHGRNNGKKMLAVRIVKHAFEIIHLLTNENPLQVLVDAVANSGPREDSTRIGRAGTVRRQAVDVSPLRRVNQAVWLLCTGAREASFRNIKSIAECLADELINAAKGSSNSYAIKKKDELERVAKSNR</sequence>
<keyword evidence="7" id="KW-1185">Reference proteome</keyword>
<dbReference type="OrthoDB" id="10264639at2759"/>
<dbReference type="GO" id="GO:0006412">
    <property type="term" value="P:translation"/>
    <property type="evidence" value="ECO:0007669"/>
    <property type="project" value="InterPro"/>
</dbReference>
<gene>
    <name evidence="6" type="primary">100632077</name>
</gene>
<organism evidence="6">
    <name type="scientific">Amphimedon queenslandica</name>
    <name type="common">Sponge</name>
    <dbReference type="NCBI Taxonomy" id="400682"/>
    <lineage>
        <taxon>Eukaryota</taxon>
        <taxon>Metazoa</taxon>
        <taxon>Porifera</taxon>
        <taxon>Demospongiae</taxon>
        <taxon>Heteroscleromorpha</taxon>
        <taxon>Haplosclerida</taxon>
        <taxon>Niphatidae</taxon>
        <taxon>Amphimedon</taxon>
    </lineage>
</organism>
<protein>
    <recommendedName>
        <fullName evidence="5">Small ribosomal subunit protein uS7 domain-containing protein</fullName>
    </recommendedName>
</protein>
<dbReference type="GO" id="GO:0003735">
    <property type="term" value="F:structural constituent of ribosome"/>
    <property type="evidence" value="ECO:0007669"/>
    <property type="project" value="InterPro"/>
</dbReference>
<name>A0A1X7UM38_AMPQE</name>
<dbReference type="EnsemblMetazoa" id="Aqu2.1.29050_001">
    <property type="protein sequence ID" value="Aqu2.1.29050_001"/>
    <property type="gene ID" value="Aqu2.1.29050"/>
</dbReference>
<dbReference type="OMA" id="QAEDAVW"/>
<dbReference type="Pfam" id="PF00177">
    <property type="entry name" value="Ribosomal_S7"/>
    <property type="match status" value="1"/>
</dbReference>
<dbReference type="InterPro" id="IPR023798">
    <property type="entry name" value="Ribosomal_uS7_dom"/>
</dbReference>
<dbReference type="Proteomes" id="UP000007879">
    <property type="component" value="Unassembled WGS sequence"/>
</dbReference>
<evidence type="ECO:0000313" key="6">
    <source>
        <dbReference type="EnsemblMetazoa" id="Aqu2.1.29050_001"/>
    </source>
</evidence>
<dbReference type="PIRSF" id="PIRSF002122">
    <property type="entry name" value="RPS7p_RPS7a_RPS5e_RPS7o"/>
    <property type="match status" value="1"/>
</dbReference>
<keyword evidence="3 4" id="KW-0687">Ribonucleoprotein</keyword>
<dbReference type="GO" id="GO:0003723">
    <property type="term" value="F:RNA binding"/>
    <property type="evidence" value="ECO:0007669"/>
    <property type="project" value="InterPro"/>
</dbReference>
<comment type="similarity">
    <text evidence="1 4">Belongs to the universal ribosomal protein uS7 family.</text>
</comment>
<dbReference type="KEGG" id="aqu:100632077"/>